<proteinExistence type="predicted"/>
<dbReference type="AlphaFoldDB" id="A0A919CJP3"/>
<sequence length="157" mass="16405">MTPPPGFEAVPTGLGFTDNLQPLFRRVDGQWPEFGLVVSEPHLNMMGVCHGAALMCLADISAASGINTAAGKTAGSPTINLAVDFIAAGKRGEWLQSSIDHVSLRRRFGFCAGVIEGPGGLVARFNGTFYLPDHKGVWKGPVRDAGGVLGVEPEGSS</sequence>
<gene>
    <name evidence="2" type="ORF">GCM10007053_12260</name>
</gene>
<evidence type="ECO:0000259" key="1">
    <source>
        <dbReference type="Pfam" id="PF03061"/>
    </source>
</evidence>
<keyword evidence="3" id="KW-1185">Reference proteome</keyword>
<dbReference type="EMBL" id="BMYM01000001">
    <property type="protein sequence ID" value="GHD30464.1"/>
    <property type="molecule type" value="Genomic_DNA"/>
</dbReference>
<evidence type="ECO:0000313" key="3">
    <source>
        <dbReference type="Proteomes" id="UP000644693"/>
    </source>
</evidence>
<dbReference type="GO" id="GO:0016790">
    <property type="term" value="F:thiolester hydrolase activity"/>
    <property type="evidence" value="ECO:0007669"/>
    <property type="project" value="UniProtKB-ARBA"/>
</dbReference>
<dbReference type="Pfam" id="PF03061">
    <property type="entry name" value="4HBT"/>
    <property type="match status" value="1"/>
</dbReference>
<name>A0A919CJP3_9GAMM</name>
<accession>A0A919CJP3</accession>
<dbReference type="Gene3D" id="3.10.129.10">
    <property type="entry name" value="Hotdog Thioesterase"/>
    <property type="match status" value="1"/>
</dbReference>
<reference evidence="2" key="2">
    <citation type="submission" date="2020-09" db="EMBL/GenBank/DDBJ databases">
        <authorList>
            <person name="Sun Q."/>
            <person name="Kim S."/>
        </authorList>
    </citation>
    <scope>NUCLEOTIDE SEQUENCE</scope>
    <source>
        <strain evidence="2">KCTC 23430</strain>
    </source>
</reference>
<dbReference type="CDD" id="cd03443">
    <property type="entry name" value="PaaI_thioesterase"/>
    <property type="match status" value="1"/>
</dbReference>
<feature type="domain" description="Thioesterase" evidence="1">
    <location>
        <begin position="46"/>
        <end position="104"/>
    </location>
</feature>
<dbReference type="InterPro" id="IPR029069">
    <property type="entry name" value="HotDog_dom_sf"/>
</dbReference>
<dbReference type="Proteomes" id="UP000644693">
    <property type="component" value="Unassembled WGS sequence"/>
</dbReference>
<dbReference type="InterPro" id="IPR006683">
    <property type="entry name" value="Thioestr_dom"/>
</dbReference>
<protein>
    <recommendedName>
        <fullName evidence="1">Thioesterase domain-containing protein</fullName>
    </recommendedName>
</protein>
<organism evidence="2 3">
    <name type="scientific">Parahalioglobus pacificus</name>
    <dbReference type="NCBI Taxonomy" id="930806"/>
    <lineage>
        <taxon>Bacteria</taxon>
        <taxon>Pseudomonadati</taxon>
        <taxon>Pseudomonadota</taxon>
        <taxon>Gammaproteobacteria</taxon>
        <taxon>Cellvibrionales</taxon>
        <taxon>Halieaceae</taxon>
        <taxon>Parahalioglobus</taxon>
    </lineage>
</organism>
<comment type="caution">
    <text evidence="2">The sequence shown here is derived from an EMBL/GenBank/DDBJ whole genome shotgun (WGS) entry which is preliminary data.</text>
</comment>
<evidence type="ECO:0000313" key="2">
    <source>
        <dbReference type="EMBL" id="GHD30464.1"/>
    </source>
</evidence>
<dbReference type="SUPFAM" id="SSF54637">
    <property type="entry name" value="Thioesterase/thiol ester dehydrase-isomerase"/>
    <property type="match status" value="1"/>
</dbReference>
<reference evidence="2" key="1">
    <citation type="journal article" date="2014" name="Int. J. Syst. Evol. Microbiol.">
        <title>Complete genome sequence of Corynebacterium casei LMG S-19264T (=DSM 44701T), isolated from a smear-ripened cheese.</title>
        <authorList>
            <consortium name="US DOE Joint Genome Institute (JGI-PGF)"/>
            <person name="Walter F."/>
            <person name="Albersmeier A."/>
            <person name="Kalinowski J."/>
            <person name="Ruckert C."/>
        </authorList>
    </citation>
    <scope>NUCLEOTIDE SEQUENCE</scope>
    <source>
        <strain evidence="2">KCTC 23430</strain>
    </source>
</reference>